<evidence type="ECO:0000259" key="14">
    <source>
        <dbReference type="PROSITE" id="PS51471"/>
    </source>
</evidence>
<organism evidence="15 16">
    <name type="scientific">Rotaria sordida</name>
    <dbReference type="NCBI Taxonomy" id="392033"/>
    <lineage>
        <taxon>Eukaryota</taxon>
        <taxon>Metazoa</taxon>
        <taxon>Spiralia</taxon>
        <taxon>Gnathifera</taxon>
        <taxon>Rotifera</taxon>
        <taxon>Eurotatoria</taxon>
        <taxon>Bdelloidea</taxon>
        <taxon>Philodinida</taxon>
        <taxon>Philodinidae</taxon>
        <taxon>Rotaria</taxon>
    </lineage>
</organism>
<evidence type="ECO:0000256" key="3">
    <source>
        <dbReference type="ARBA" id="ARBA00012264"/>
    </source>
</evidence>
<keyword evidence="4" id="KW-0479">Metal-binding</keyword>
<evidence type="ECO:0000256" key="6">
    <source>
        <dbReference type="ARBA" id="ARBA00022824"/>
    </source>
</evidence>
<dbReference type="Gene3D" id="2.60.120.620">
    <property type="entry name" value="q2cbj1_9rhob like domain"/>
    <property type="match status" value="1"/>
</dbReference>
<dbReference type="OrthoDB" id="69177at2759"/>
<evidence type="ECO:0000256" key="13">
    <source>
        <dbReference type="SAM" id="SignalP"/>
    </source>
</evidence>
<keyword evidence="9" id="KW-0560">Oxidoreductase</keyword>
<dbReference type="InterPro" id="IPR006620">
    <property type="entry name" value="Pro_4_hyd_alph"/>
</dbReference>
<dbReference type="Pfam" id="PF03171">
    <property type="entry name" value="2OG-FeII_Oxy"/>
    <property type="match status" value="1"/>
</dbReference>
<dbReference type="GO" id="GO:0005506">
    <property type="term" value="F:iron ion binding"/>
    <property type="evidence" value="ECO:0007669"/>
    <property type="project" value="InterPro"/>
</dbReference>
<evidence type="ECO:0000256" key="10">
    <source>
        <dbReference type="ARBA" id="ARBA00023004"/>
    </source>
</evidence>
<comment type="caution">
    <text evidence="15">The sequence shown here is derived from an EMBL/GenBank/DDBJ whole genome shotgun (WGS) entry which is preliminary data.</text>
</comment>
<dbReference type="GO" id="GO:0005783">
    <property type="term" value="C:endoplasmic reticulum"/>
    <property type="evidence" value="ECO:0007669"/>
    <property type="project" value="UniProtKB-SubCell"/>
</dbReference>
<dbReference type="AlphaFoldDB" id="A0A814M428"/>
<keyword evidence="8" id="KW-0223">Dioxygenase</keyword>
<gene>
    <name evidence="15" type="ORF">RFH988_LOCUS17873</name>
</gene>
<evidence type="ECO:0000313" key="16">
    <source>
        <dbReference type="Proteomes" id="UP000663882"/>
    </source>
</evidence>
<keyword evidence="10" id="KW-0408">Iron</keyword>
<reference evidence="15" key="1">
    <citation type="submission" date="2021-02" db="EMBL/GenBank/DDBJ databases">
        <authorList>
            <person name="Nowell W R."/>
        </authorList>
    </citation>
    <scope>NUCLEOTIDE SEQUENCE</scope>
</reference>
<proteinExistence type="predicted"/>
<evidence type="ECO:0000256" key="7">
    <source>
        <dbReference type="ARBA" id="ARBA00022896"/>
    </source>
</evidence>
<evidence type="ECO:0000256" key="8">
    <source>
        <dbReference type="ARBA" id="ARBA00022964"/>
    </source>
</evidence>
<accession>A0A814M428</accession>
<dbReference type="Proteomes" id="UP000663882">
    <property type="component" value="Unassembled WGS sequence"/>
</dbReference>
<evidence type="ECO:0000256" key="2">
    <source>
        <dbReference type="ARBA" id="ARBA00004240"/>
    </source>
</evidence>
<dbReference type="PANTHER" id="PTHR10730:SF45">
    <property type="entry name" value="PROCOLLAGEN-LYSINE,2-OXOGLUTARATE 5-DIOXYGENASE"/>
    <property type="match status" value="1"/>
</dbReference>
<comment type="catalytic activity">
    <reaction evidence="12">
        <text>L-lysyl-[collagen] + 2-oxoglutarate + O2 = (5R)-5-hydroxy-L-lysyl-[collagen] + succinate + CO2</text>
        <dbReference type="Rhea" id="RHEA:16569"/>
        <dbReference type="Rhea" id="RHEA-COMP:12751"/>
        <dbReference type="Rhea" id="RHEA-COMP:12752"/>
        <dbReference type="ChEBI" id="CHEBI:15379"/>
        <dbReference type="ChEBI" id="CHEBI:16526"/>
        <dbReference type="ChEBI" id="CHEBI:16810"/>
        <dbReference type="ChEBI" id="CHEBI:29969"/>
        <dbReference type="ChEBI" id="CHEBI:30031"/>
        <dbReference type="ChEBI" id="CHEBI:133442"/>
        <dbReference type="EC" id="1.14.11.4"/>
    </reaction>
</comment>
<dbReference type="InterPro" id="IPR057589">
    <property type="entry name" value="GT_PLOD"/>
</dbReference>
<dbReference type="GO" id="GO:0031418">
    <property type="term" value="F:L-ascorbic acid binding"/>
    <property type="evidence" value="ECO:0007669"/>
    <property type="project" value="UniProtKB-KW"/>
</dbReference>
<sequence length="773" mass="90535">MLRLLIIFFIISFSHPIQAINKDDLLVVAVVTNQNDGYHRFIRSLNIYGYKYEVIIRKIFELLLKPINFSHPIQAINKDDLLVVAVVTNQNDGYHRFIRSLNIYGYKYEIYGLDQVVTNAEQKIKILRENLVRYKDDKTKIILYTDGYNVILTQGPDFILNKFETLKPARIVFGAEDICWPDQNLQNDYPMVASNEKRFLNSGGFMGYASNIYEMITSQNEINDEQLFFTKIFLDKTLRNKWSIILDKRADIFMNLNDAINELELPTNGDEVYVHNTRTDSIPTVIHGNSRAKKSLNYLSNYIARTWSSTDGCLQCKENVFDVTQIDDLKQWPMVYIALFIEYPTPFLREYFEKIIKITYPKQRLGILIHNQVEYHKNITEQYLKKFKQDEYKFVKYLNVVDDITEGEAREQAIRECQNDKCDYLFILDSMAHIDQPDTLIQLINFNRTVIAPMLLQPGQTWSNFWGDYSDQGFYQRSPDYMDIINYKKMGLFNVPHVANAYLINGSFLQRFTPKYIDSQIDPDIKFCQSLRDAGYFMYVNNELNYGHLIDTDNFNISLTKPELYEIFNNVKDWKARYLHPDYYKTLEPNVTLEQPCPDVYWFPFVTKEFTEDLINLVETYNQWSGSSHNDARLAGGYENVPTDDIHMTQIGLQEHWLYILRDIVQPMQQKVFTGYYSDPPKATLSFVVRYMPDRQNKLRPHDDASTYTVNLALNDVGKDFEGGGCRFARYNCSVVSTRRGWALLQPGRLTHLHEGLPITKGIRYIMVSFVDP</sequence>
<evidence type="ECO:0000256" key="11">
    <source>
        <dbReference type="ARBA" id="ARBA00023180"/>
    </source>
</evidence>
<evidence type="ECO:0000313" key="15">
    <source>
        <dbReference type="EMBL" id="CAF1072894.1"/>
    </source>
</evidence>
<dbReference type="InterPro" id="IPR005123">
    <property type="entry name" value="Oxoglu/Fe-dep_dioxygenase_dom"/>
</dbReference>
<dbReference type="InterPro" id="IPR050757">
    <property type="entry name" value="Collagen_mod_GT25"/>
</dbReference>
<dbReference type="GO" id="GO:0008475">
    <property type="term" value="F:procollagen-lysine 5-dioxygenase activity"/>
    <property type="evidence" value="ECO:0007669"/>
    <property type="project" value="UniProtKB-EC"/>
</dbReference>
<keyword evidence="11" id="KW-0325">Glycoprotein</keyword>
<dbReference type="SUPFAM" id="SSF53448">
    <property type="entry name" value="Nucleotide-diphospho-sugar transferases"/>
    <property type="match status" value="1"/>
</dbReference>
<evidence type="ECO:0000256" key="12">
    <source>
        <dbReference type="ARBA" id="ARBA00047930"/>
    </source>
</evidence>
<keyword evidence="5 13" id="KW-0732">Signal</keyword>
<protein>
    <recommendedName>
        <fullName evidence="3">procollagen-lysine 5-dioxygenase</fullName>
        <ecNumber evidence="3">1.14.11.4</ecNumber>
    </recommendedName>
</protein>
<dbReference type="EC" id="1.14.11.4" evidence="3"/>
<evidence type="ECO:0000256" key="4">
    <source>
        <dbReference type="ARBA" id="ARBA00022723"/>
    </source>
</evidence>
<evidence type="ECO:0000256" key="9">
    <source>
        <dbReference type="ARBA" id="ARBA00023002"/>
    </source>
</evidence>
<evidence type="ECO:0000256" key="1">
    <source>
        <dbReference type="ARBA" id="ARBA00001961"/>
    </source>
</evidence>
<dbReference type="PANTHER" id="PTHR10730">
    <property type="entry name" value="PROCOLLAGEN-LYSINE,2-OXOGLUTARATE 5-DIOXYGENASE/GLYCOSYLTRANSFERASE 25 FAMILY MEMBER"/>
    <property type="match status" value="1"/>
</dbReference>
<dbReference type="InterPro" id="IPR044861">
    <property type="entry name" value="IPNS-like_FE2OG_OXY"/>
</dbReference>
<keyword evidence="6" id="KW-0256">Endoplasmic reticulum</keyword>
<dbReference type="SMART" id="SM00702">
    <property type="entry name" value="P4Hc"/>
    <property type="match status" value="1"/>
</dbReference>
<dbReference type="PROSITE" id="PS51471">
    <property type="entry name" value="FE2OG_OXY"/>
    <property type="match status" value="1"/>
</dbReference>
<comment type="cofactor">
    <cofactor evidence="1">
        <name>L-ascorbate</name>
        <dbReference type="ChEBI" id="CHEBI:38290"/>
    </cofactor>
</comment>
<dbReference type="Pfam" id="PF25342">
    <property type="entry name" value="GT_PLOD"/>
    <property type="match status" value="1"/>
</dbReference>
<dbReference type="InterPro" id="IPR029044">
    <property type="entry name" value="Nucleotide-diphossugar_trans"/>
</dbReference>
<feature type="chain" id="PRO_5032965574" description="procollagen-lysine 5-dioxygenase" evidence="13">
    <location>
        <begin position="20"/>
        <end position="773"/>
    </location>
</feature>
<dbReference type="EMBL" id="CAJNOO010000976">
    <property type="protein sequence ID" value="CAF1072894.1"/>
    <property type="molecule type" value="Genomic_DNA"/>
</dbReference>
<keyword evidence="7" id="KW-0847">Vitamin C</keyword>
<feature type="domain" description="Fe2OG dioxygenase" evidence="14">
    <location>
        <begin position="682"/>
        <end position="773"/>
    </location>
</feature>
<evidence type="ECO:0000256" key="5">
    <source>
        <dbReference type="ARBA" id="ARBA00022729"/>
    </source>
</evidence>
<name>A0A814M428_9BILA</name>
<feature type="signal peptide" evidence="13">
    <location>
        <begin position="1"/>
        <end position="19"/>
    </location>
</feature>
<comment type="subcellular location">
    <subcellularLocation>
        <location evidence="2">Endoplasmic reticulum</location>
    </subcellularLocation>
</comment>